<dbReference type="RefSeq" id="WP_283269276.1">
    <property type="nucleotide sequence ID" value="NZ_CP125669.1"/>
</dbReference>
<keyword evidence="3" id="KW-1185">Reference proteome</keyword>
<reference evidence="2 3" key="1">
    <citation type="submission" date="2023-05" db="EMBL/GenBank/DDBJ databases">
        <title>The complete genome of Acinetobacter sp. nov KCTC 92772.</title>
        <authorList>
            <person name="Zhou G."/>
        </authorList>
    </citation>
    <scope>NUCLEOTIDE SEQUENCE [LARGE SCALE GENOMIC DNA]</scope>
    <source>
        <strain evidence="2 3">KCTC 92772</strain>
    </source>
</reference>
<dbReference type="EMBL" id="CP125669">
    <property type="protein sequence ID" value="WHP07603.1"/>
    <property type="molecule type" value="Genomic_DNA"/>
</dbReference>
<evidence type="ECO:0000256" key="1">
    <source>
        <dbReference type="SAM" id="SignalP"/>
    </source>
</evidence>
<sequence length="143" mass="16771">MVRILLFLISLGVISSVYSADDFFEKKPSILIAKEEEIHNKSNSSENVDFFELSKQQKIKWANQKYNQATRSSEDLFQTSGMSAYDKAQYSGQNRSLDNKSYSKLIESTPNKRVISEEEYQQHMEQNRKREIDDRDLLYLLDK</sequence>
<evidence type="ECO:0000313" key="3">
    <source>
        <dbReference type="Proteomes" id="UP001229836"/>
    </source>
</evidence>
<feature type="chain" id="PRO_5045584140" evidence="1">
    <location>
        <begin position="20"/>
        <end position="143"/>
    </location>
</feature>
<feature type="signal peptide" evidence="1">
    <location>
        <begin position="1"/>
        <end position="19"/>
    </location>
</feature>
<accession>A0ABY8S7E3</accession>
<dbReference type="Proteomes" id="UP001229836">
    <property type="component" value="Chromosome"/>
</dbReference>
<gene>
    <name evidence="2" type="ORF">QLH32_02390</name>
</gene>
<organism evidence="2 3">
    <name type="scientific">Acinetobacter corruptisaponis</name>
    <dbReference type="NCBI Taxonomy" id="3045147"/>
    <lineage>
        <taxon>Bacteria</taxon>
        <taxon>Pseudomonadati</taxon>
        <taxon>Pseudomonadota</taxon>
        <taxon>Gammaproteobacteria</taxon>
        <taxon>Moraxellales</taxon>
        <taxon>Moraxellaceae</taxon>
        <taxon>Acinetobacter</taxon>
    </lineage>
</organism>
<protein>
    <submittedName>
        <fullName evidence="2">Uncharacterized protein</fullName>
    </submittedName>
</protein>
<proteinExistence type="predicted"/>
<evidence type="ECO:0000313" key="2">
    <source>
        <dbReference type="EMBL" id="WHP07603.1"/>
    </source>
</evidence>
<keyword evidence="1" id="KW-0732">Signal</keyword>
<name>A0ABY8S7E3_9GAMM</name>